<dbReference type="AlphaFoldDB" id="B8G4S6"/>
<evidence type="ECO:0000313" key="3">
    <source>
        <dbReference type="Proteomes" id="UP000002508"/>
    </source>
</evidence>
<dbReference type="EMBL" id="CP001337">
    <property type="protein sequence ID" value="ACL25552.1"/>
    <property type="molecule type" value="Genomic_DNA"/>
</dbReference>
<dbReference type="HOGENOM" id="CLU_026152_3_1_0"/>
<organism evidence="2 3">
    <name type="scientific">Chloroflexus aggregans (strain MD-66 / DSM 9485)</name>
    <dbReference type="NCBI Taxonomy" id="326427"/>
    <lineage>
        <taxon>Bacteria</taxon>
        <taxon>Bacillati</taxon>
        <taxon>Chloroflexota</taxon>
        <taxon>Chloroflexia</taxon>
        <taxon>Chloroflexales</taxon>
        <taxon>Chloroflexineae</taxon>
        <taxon>Chloroflexaceae</taxon>
        <taxon>Chloroflexus</taxon>
    </lineage>
</organism>
<dbReference type="NCBIfam" id="TIGR01451">
    <property type="entry name" value="B_ant_repeat"/>
    <property type="match status" value="1"/>
</dbReference>
<dbReference type="OrthoDB" id="9789943at2"/>
<dbReference type="RefSeq" id="WP_015941409.1">
    <property type="nucleotide sequence ID" value="NC_011831.1"/>
</dbReference>
<evidence type="ECO:0000259" key="1">
    <source>
        <dbReference type="Pfam" id="PF01882"/>
    </source>
</evidence>
<accession>B8G4S6</accession>
<evidence type="ECO:0000313" key="2">
    <source>
        <dbReference type="EMBL" id="ACL25552.1"/>
    </source>
</evidence>
<protein>
    <submittedName>
        <fullName evidence="2">Conserved repeat domain protein</fullName>
    </submittedName>
</protein>
<dbReference type="InterPro" id="IPR047589">
    <property type="entry name" value="DUF11_rpt"/>
</dbReference>
<reference evidence="2" key="1">
    <citation type="submission" date="2008-12" db="EMBL/GenBank/DDBJ databases">
        <title>Complete sequence of Chloroflexus aggregans DSM 9485.</title>
        <authorList>
            <consortium name="US DOE Joint Genome Institute"/>
            <person name="Lucas S."/>
            <person name="Copeland A."/>
            <person name="Lapidus A."/>
            <person name="Glavina del Rio T."/>
            <person name="Dalin E."/>
            <person name="Tice H."/>
            <person name="Pitluck S."/>
            <person name="Foster B."/>
            <person name="Larimer F."/>
            <person name="Land M."/>
            <person name="Hauser L."/>
            <person name="Kyrpides N."/>
            <person name="Mikhailova N."/>
            <person name="Bryant D."/>
            <person name="Richardson P."/>
        </authorList>
    </citation>
    <scope>NUCLEOTIDE SEQUENCE</scope>
    <source>
        <strain evidence="2">DSM 9485</strain>
    </source>
</reference>
<keyword evidence="3" id="KW-1185">Reference proteome</keyword>
<feature type="domain" description="DUF58" evidence="1">
    <location>
        <begin position="202"/>
        <end position="289"/>
    </location>
</feature>
<dbReference type="KEGG" id="cag:Cagg_2684"/>
<dbReference type="InterPro" id="IPR002881">
    <property type="entry name" value="DUF58"/>
</dbReference>
<dbReference type="Proteomes" id="UP000002508">
    <property type="component" value="Chromosome"/>
</dbReference>
<dbReference type="Pfam" id="PF01882">
    <property type="entry name" value="DUF58"/>
    <property type="match status" value="1"/>
</dbReference>
<name>B8G4S6_CHLAD</name>
<proteinExistence type="predicted"/>
<dbReference type="PANTHER" id="PTHR34351:SF2">
    <property type="entry name" value="DUF58 DOMAIN-CONTAINING PROTEIN"/>
    <property type="match status" value="1"/>
</dbReference>
<gene>
    <name evidence="2" type="ordered locus">Cagg_2684</name>
</gene>
<dbReference type="eggNOG" id="COG1721">
    <property type="taxonomic scope" value="Bacteria"/>
</dbReference>
<dbReference type="PANTHER" id="PTHR34351">
    <property type="entry name" value="SLR1927 PROTEIN-RELATED"/>
    <property type="match status" value="1"/>
</dbReference>
<sequence length="391" mass="43282">MPVVIPALLAIFVLALLFRQAALTLFTVMLLVSMGAARLWQRWSLRRVTYRRELSQTRAFPGDDVTLTITLTNRKLLPLAQIQIFDTIPSGVQVLDGPVMFSGSRQSNLLRRSTGLRWYERVIWRYRLRCERRGTFRFGPAQAQSGDPFGIYRSETTFAADATLLVYPRLRSLAELGLPARDPLGLVRASALLRDPLRVVGVREYAPSDPLKDVHWAATARTGTLQTRVYEPTTAHVVALVLDLDTFEFYFQGIDPDLVEHMIGVTATLAHSSITDGHAVGLYANGAPVEAEHLVRLSPGRSPNQLAQIMETLARLTAYSVVPGTRLLRLITPELHPGATIVLIGAVASDSIRAALLRLHELGFRVVWVFCGATAAPAVPGVNTYWVPMRQ</sequence>
<dbReference type="STRING" id="326427.Cagg_2684"/>